<evidence type="ECO:0000256" key="1">
    <source>
        <dbReference type="SAM" id="MobiDB-lite"/>
    </source>
</evidence>
<protein>
    <submittedName>
        <fullName evidence="2">Uncharacterized protein</fullName>
    </submittedName>
</protein>
<gene>
    <name evidence="2" type="ORF">V8G54_032288</name>
</gene>
<dbReference type="AlphaFoldDB" id="A0AAQ3MLR3"/>
<proteinExistence type="predicted"/>
<evidence type="ECO:0000313" key="3">
    <source>
        <dbReference type="Proteomes" id="UP001374535"/>
    </source>
</evidence>
<dbReference type="EMBL" id="CP144691">
    <property type="protein sequence ID" value="WVY93200.1"/>
    <property type="molecule type" value="Genomic_DNA"/>
</dbReference>
<dbReference type="PANTHER" id="PTHR48236">
    <property type="entry name" value="COX19-LIKE CHCH FAMILY PROTEIN"/>
    <property type="match status" value="1"/>
</dbReference>
<dbReference type="PANTHER" id="PTHR48236:SF1">
    <property type="entry name" value="COX19-LIKE CHCH FAMILY PROTEIN"/>
    <property type="match status" value="1"/>
</dbReference>
<dbReference type="Proteomes" id="UP001374535">
    <property type="component" value="Chromosome 10"/>
</dbReference>
<accession>A0AAQ3MLR3</accession>
<name>A0AAQ3MLR3_VIGMU</name>
<evidence type="ECO:0000313" key="2">
    <source>
        <dbReference type="EMBL" id="WVY93200.1"/>
    </source>
</evidence>
<organism evidence="2 3">
    <name type="scientific">Vigna mungo</name>
    <name type="common">Black gram</name>
    <name type="synonym">Phaseolus mungo</name>
    <dbReference type="NCBI Taxonomy" id="3915"/>
    <lineage>
        <taxon>Eukaryota</taxon>
        <taxon>Viridiplantae</taxon>
        <taxon>Streptophyta</taxon>
        <taxon>Embryophyta</taxon>
        <taxon>Tracheophyta</taxon>
        <taxon>Spermatophyta</taxon>
        <taxon>Magnoliopsida</taxon>
        <taxon>eudicotyledons</taxon>
        <taxon>Gunneridae</taxon>
        <taxon>Pentapetalae</taxon>
        <taxon>rosids</taxon>
        <taxon>fabids</taxon>
        <taxon>Fabales</taxon>
        <taxon>Fabaceae</taxon>
        <taxon>Papilionoideae</taxon>
        <taxon>50 kb inversion clade</taxon>
        <taxon>NPAAA clade</taxon>
        <taxon>indigoferoid/millettioid clade</taxon>
        <taxon>Phaseoleae</taxon>
        <taxon>Vigna</taxon>
    </lineage>
</organism>
<feature type="region of interest" description="Disordered" evidence="1">
    <location>
        <begin position="64"/>
        <end position="87"/>
    </location>
</feature>
<keyword evidence="3" id="KW-1185">Reference proteome</keyword>
<sequence>MMEREVERKNCKEWKKNLKEKNNLVEWEKRSCQEVDLLKGREGIPSSLRSFFRKELIKMEQLPDNRSEAKRLAPPPQVIHQSDVEEDDENVNQLDECSYLYRLMQELESMPARYPSFTISRFLSAHVTCYPSLILQLRDPSTELGKDERVTVLISKVANFVQDGR</sequence>
<reference evidence="2 3" key="1">
    <citation type="journal article" date="2023" name="Life. Sci Alliance">
        <title>Evolutionary insights into 3D genome organization and epigenetic landscape of Vigna mungo.</title>
        <authorList>
            <person name="Junaid A."/>
            <person name="Singh B."/>
            <person name="Bhatia S."/>
        </authorList>
    </citation>
    <scope>NUCLEOTIDE SEQUENCE [LARGE SCALE GENOMIC DNA]</scope>
    <source>
        <strain evidence="2">Urdbean</strain>
    </source>
</reference>